<dbReference type="Proteomes" id="UP000002194">
    <property type="component" value="Chromosome"/>
</dbReference>
<dbReference type="AlphaFoldDB" id="Q72C02"/>
<organism evidence="1 2">
    <name type="scientific">Nitratidesulfovibrio vulgaris (strain ATCC 29579 / DSM 644 / CCUG 34227 / NCIMB 8303 / VKM B-1760 / Hildenborough)</name>
    <name type="common">Desulfovibrio vulgaris</name>
    <dbReference type="NCBI Taxonomy" id="882"/>
    <lineage>
        <taxon>Bacteria</taxon>
        <taxon>Pseudomonadati</taxon>
        <taxon>Thermodesulfobacteriota</taxon>
        <taxon>Desulfovibrionia</taxon>
        <taxon>Desulfovibrionales</taxon>
        <taxon>Desulfovibrionaceae</taxon>
        <taxon>Nitratidesulfovibrio</taxon>
    </lineage>
</organism>
<reference evidence="1 2" key="1">
    <citation type="journal article" date="2004" name="Nat. Biotechnol.">
        <title>The genome sequence of the anaerobic, sulfate-reducing bacterium Desulfovibrio vulgaris Hildenborough.</title>
        <authorList>
            <person name="Heidelberg J.F."/>
            <person name="Seshadri R."/>
            <person name="Haveman S.A."/>
            <person name="Hemme C.L."/>
            <person name="Paulsen I.T."/>
            <person name="Kolonay J.F."/>
            <person name="Eisen J.A."/>
            <person name="Ward N."/>
            <person name="Methe B."/>
            <person name="Brinkac L.M."/>
            <person name="Daugherty S.C."/>
            <person name="Deboy R.T."/>
            <person name="Dodson R.J."/>
            <person name="Durkin A.S."/>
            <person name="Madupu R."/>
            <person name="Nelson W.C."/>
            <person name="Sullivan S.A."/>
            <person name="Fouts D."/>
            <person name="Haft D.H."/>
            <person name="Selengut J."/>
            <person name="Peterson J.D."/>
            <person name="Davidsen T.M."/>
            <person name="Zafar N."/>
            <person name="Zhou L."/>
            <person name="Radune D."/>
            <person name="Dimitrov G."/>
            <person name="Hance M."/>
            <person name="Tran K."/>
            <person name="Khouri H."/>
            <person name="Gill J."/>
            <person name="Utterback T.R."/>
            <person name="Feldblyum T.V."/>
            <person name="Wall J.D."/>
            <person name="Voordouw G."/>
            <person name="Fraser C.M."/>
        </authorList>
    </citation>
    <scope>NUCLEOTIDE SEQUENCE [LARGE SCALE GENOMIC DNA]</scope>
    <source>
        <strain evidence="2">ATCC 29579 / DSM 644 / NCIMB 8303 / VKM B-1760 / Hildenborough</strain>
    </source>
</reference>
<dbReference type="PaxDb" id="882-DVU_1482"/>
<evidence type="ECO:0000313" key="1">
    <source>
        <dbReference type="EMBL" id="AAS95960.1"/>
    </source>
</evidence>
<gene>
    <name evidence="1" type="ordered locus">DVU_1482</name>
</gene>
<proteinExistence type="predicted"/>
<name>Q72C02_NITV2</name>
<keyword evidence="2" id="KW-1185">Reference proteome</keyword>
<accession>Q72C02</accession>
<evidence type="ECO:0000313" key="2">
    <source>
        <dbReference type="Proteomes" id="UP000002194"/>
    </source>
</evidence>
<dbReference type="EnsemblBacteria" id="AAS95960">
    <property type="protein sequence ID" value="AAS95960"/>
    <property type="gene ID" value="DVU_1482"/>
</dbReference>
<dbReference type="HOGENOM" id="CLU_2355221_0_0_7"/>
<dbReference type="KEGG" id="dvu:DVU_1482"/>
<dbReference type="EMBL" id="AE017285">
    <property type="protein sequence ID" value="AAS95960.1"/>
    <property type="molecule type" value="Genomic_DNA"/>
</dbReference>
<protein>
    <submittedName>
        <fullName evidence="1">Uncharacterized protein</fullName>
    </submittedName>
</protein>
<dbReference type="STRING" id="882.DVU_1482"/>
<sequence length="96" mass="10449">MPKICCLNRCSAIKGKDTEVPALCPFRVCSYCTASTRFRLGGLLAFAGRPSAFLLGSTQSPDDDCVRDVHKHENVCFSHAPSFWGTALHDAETNSI</sequence>